<dbReference type="AlphaFoldDB" id="X0TX82"/>
<proteinExistence type="predicted"/>
<reference evidence="1" key="1">
    <citation type="journal article" date="2014" name="Front. Microbiol.">
        <title>High frequency of phylogenetically diverse reductive dehalogenase-homologous genes in deep subseafloor sedimentary metagenomes.</title>
        <authorList>
            <person name="Kawai M."/>
            <person name="Futagami T."/>
            <person name="Toyoda A."/>
            <person name="Takaki Y."/>
            <person name="Nishi S."/>
            <person name="Hori S."/>
            <person name="Arai W."/>
            <person name="Tsubouchi T."/>
            <person name="Morono Y."/>
            <person name="Uchiyama I."/>
            <person name="Ito T."/>
            <person name="Fujiyama A."/>
            <person name="Inagaki F."/>
            <person name="Takami H."/>
        </authorList>
    </citation>
    <scope>NUCLEOTIDE SEQUENCE</scope>
    <source>
        <strain evidence="1">Expedition CK06-06</strain>
    </source>
</reference>
<sequence length="254" mass="28707">MTFALISCSLPAWSQGLPGAKRLFSPSVGQKFYEIAYELANSEDVNGTDAEQAIIFLTAAMNLDSRADYVHPLLINIACRYSNRDYSEMVHNLLVNYVDESADLEVVSQAVRYLLERLNSREQREQLLEYLLQNLGDKNARLDSELATLLGLLMVEKTDLQAAQFYFMHAFNSNKYNKLAFAKLAELVPEQIGPTMYLEHLRLALVENPTGLEAAFAFAQYAEELQLYETAADAYEYCAKLFSYLYPSQAPPAH</sequence>
<feature type="non-terminal residue" evidence="1">
    <location>
        <position position="254"/>
    </location>
</feature>
<accession>X0TX82</accession>
<gene>
    <name evidence="1" type="ORF">S01H1_29642</name>
</gene>
<dbReference type="SUPFAM" id="SSF48371">
    <property type="entry name" value="ARM repeat"/>
    <property type="match status" value="1"/>
</dbReference>
<dbReference type="EMBL" id="BARS01018196">
    <property type="protein sequence ID" value="GAF91776.1"/>
    <property type="molecule type" value="Genomic_DNA"/>
</dbReference>
<name>X0TX82_9ZZZZ</name>
<protein>
    <submittedName>
        <fullName evidence="1">Uncharacterized protein</fullName>
    </submittedName>
</protein>
<dbReference type="InterPro" id="IPR016024">
    <property type="entry name" value="ARM-type_fold"/>
</dbReference>
<evidence type="ECO:0000313" key="1">
    <source>
        <dbReference type="EMBL" id="GAF91776.1"/>
    </source>
</evidence>
<organism evidence="1">
    <name type="scientific">marine sediment metagenome</name>
    <dbReference type="NCBI Taxonomy" id="412755"/>
    <lineage>
        <taxon>unclassified sequences</taxon>
        <taxon>metagenomes</taxon>
        <taxon>ecological metagenomes</taxon>
    </lineage>
</organism>
<comment type="caution">
    <text evidence="1">The sequence shown here is derived from an EMBL/GenBank/DDBJ whole genome shotgun (WGS) entry which is preliminary data.</text>
</comment>